<evidence type="ECO:0000313" key="7">
    <source>
        <dbReference type="Proteomes" id="UP000219072"/>
    </source>
</evidence>
<dbReference type="OrthoDB" id="25106at2"/>
<accession>A0A286DTP1</accession>
<dbReference type="EMBL" id="OCNE01000004">
    <property type="protein sequence ID" value="SOD61963.1"/>
    <property type="molecule type" value="Genomic_DNA"/>
</dbReference>
<comment type="subcellular location">
    <subcellularLocation>
        <location evidence="1">Membrane</location>
        <topology evidence="1">Multi-pass membrane protein</topology>
    </subcellularLocation>
</comment>
<evidence type="ECO:0000256" key="3">
    <source>
        <dbReference type="ARBA" id="ARBA00022989"/>
    </source>
</evidence>
<dbReference type="AlphaFoldDB" id="A0A286DTP1"/>
<keyword evidence="3 5" id="KW-1133">Transmembrane helix</keyword>
<evidence type="ECO:0000256" key="1">
    <source>
        <dbReference type="ARBA" id="ARBA00004141"/>
    </source>
</evidence>
<sequence>MSVSDQLGGHPPVPGGPGGVRDAAARWAMLPLRLFLGFTFLYAGIDKYVDGGPFSSVMNTDTMEGMLTVAKDDSPVPWLVDLALESPELMGHGTAVAEIVIGVAILVGLRTRWAAALGALLALAFWLTVSWSSDPYYFGPDLPLLFGFVTLALAGGGPYTVDGLLGSKPWFLPQRKSKIFR</sequence>
<organism evidence="6 7">
    <name type="scientific">Streptomyces zhaozhouensis</name>
    <dbReference type="NCBI Taxonomy" id="1300267"/>
    <lineage>
        <taxon>Bacteria</taxon>
        <taxon>Bacillati</taxon>
        <taxon>Actinomycetota</taxon>
        <taxon>Actinomycetes</taxon>
        <taxon>Kitasatosporales</taxon>
        <taxon>Streptomycetaceae</taxon>
        <taxon>Streptomyces</taxon>
    </lineage>
</organism>
<name>A0A286DTP1_9ACTN</name>
<reference evidence="6 7" key="1">
    <citation type="submission" date="2017-09" db="EMBL/GenBank/DDBJ databases">
        <authorList>
            <person name="Ehlers B."/>
            <person name="Leendertz F.H."/>
        </authorList>
    </citation>
    <scope>NUCLEOTIDE SEQUENCE [LARGE SCALE GENOMIC DNA]</scope>
    <source>
        <strain evidence="6 7">CGMCC 4.7095</strain>
    </source>
</reference>
<feature type="transmembrane region" description="Helical" evidence="5">
    <location>
        <begin position="27"/>
        <end position="45"/>
    </location>
</feature>
<feature type="transmembrane region" description="Helical" evidence="5">
    <location>
        <begin position="114"/>
        <end position="132"/>
    </location>
</feature>
<gene>
    <name evidence="6" type="ORF">SAMN06297387_104133</name>
</gene>
<dbReference type="PANTHER" id="PTHR39157:SF1">
    <property type="entry name" value="DOXX FAMILY PROTEIN"/>
    <property type="match status" value="1"/>
</dbReference>
<evidence type="ECO:0000313" key="6">
    <source>
        <dbReference type="EMBL" id="SOD61963.1"/>
    </source>
</evidence>
<feature type="transmembrane region" description="Helical" evidence="5">
    <location>
        <begin position="144"/>
        <end position="165"/>
    </location>
</feature>
<dbReference type="PANTHER" id="PTHR39157">
    <property type="entry name" value="INTEGRAL MEMBRANE PROTEIN-RELATED"/>
    <property type="match status" value="1"/>
</dbReference>
<evidence type="ECO:0000256" key="4">
    <source>
        <dbReference type="ARBA" id="ARBA00023136"/>
    </source>
</evidence>
<evidence type="ECO:0000256" key="5">
    <source>
        <dbReference type="SAM" id="Phobius"/>
    </source>
</evidence>
<keyword evidence="7" id="KW-1185">Reference proteome</keyword>
<protein>
    <submittedName>
        <fullName evidence="6">Thiosulfate dehydrogenase [quinone] large subunit</fullName>
    </submittedName>
</protein>
<evidence type="ECO:0000256" key="2">
    <source>
        <dbReference type="ARBA" id="ARBA00022692"/>
    </source>
</evidence>
<proteinExistence type="predicted"/>
<dbReference type="Pfam" id="PF07681">
    <property type="entry name" value="DoxX"/>
    <property type="match status" value="1"/>
</dbReference>
<dbReference type="RefSeq" id="WP_097230453.1">
    <property type="nucleotide sequence ID" value="NZ_OCNE01000004.1"/>
</dbReference>
<dbReference type="InterPro" id="IPR032808">
    <property type="entry name" value="DoxX"/>
</dbReference>
<dbReference type="Proteomes" id="UP000219072">
    <property type="component" value="Unassembled WGS sequence"/>
</dbReference>
<keyword evidence="4 5" id="KW-0472">Membrane</keyword>
<keyword evidence="2 5" id="KW-0812">Transmembrane</keyword>
<dbReference type="GO" id="GO:0016020">
    <property type="term" value="C:membrane"/>
    <property type="evidence" value="ECO:0007669"/>
    <property type="project" value="UniProtKB-SubCell"/>
</dbReference>